<gene>
    <name evidence="1" type="ORF">H3V42_10695</name>
</gene>
<name>A0A9X7UCW4_SPHYA</name>
<accession>A0A9X7UCW4</accession>
<protein>
    <submittedName>
        <fullName evidence="1">Uncharacterized protein</fullName>
    </submittedName>
</protein>
<proteinExistence type="predicted"/>
<dbReference type="AlphaFoldDB" id="A0A9X7UCW4"/>
<reference evidence="1 2" key="1">
    <citation type="submission" date="2020-07" db="EMBL/GenBank/DDBJ databases">
        <title>Whole genome sequence of Sphingobium yanoikuyae A3.</title>
        <authorList>
            <person name="Han S.-S."/>
        </authorList>
    </citation>
    <scope>NUCLEOTIDE SEQUENCE [LARGE SCALE GENOMIC DNA]</scope>
    <source>
        <strain evidence="1 2">A3</strain>
    </source>
</reference>
<organism evidence="1 2">
    <name type="scientific">Sphingobium yanoikuyae</name>
    <name type="common">Sphingomonas yanoikuyae</name>
    <dbReference type="NCBI Taxonomy" id="13690"/>
    <lineage>
        <taxon>Bacteria</taxon>
        <taxon>Pseudomonadati</taxon>
        <taxon>Pseudomonadota</taxon>
        <taxon>Alphaproteobacteria</taxon>
        <taxon>Sphingomonadales</taxon>
        <taxon>Sphingomonadaceae</taxon>
        <taxon>Sphingobium</taxon>
    </lineage>
</organism>
<evidence type="ECO:0000313" key="1">
    <source>
        <dbReference type="EMBL" id="QNG48001.1"/>
    </source>
</evidence>
<evidence type="ECO:0000313" key="2">
    <source>
        <dbReference type="Proteomes" id="UP000515377"/>
    </source>
</evidence>
<sequence length="223" mass="24908">MLNHEYRVLTANARAAVAEASADTDGQVTLDYVSNIRFENAHGQRMSTGDYVEAFIDALDAWLYDAARLPDTNEPRPDDVAALVPSLVHFYSMRHILKRLFDKVLHLGHYLDDDGVWVPHDRALATLHQAWFARAQAVFGAAPAKLMGMRSGLSRAERRRCGLSRSITEFRRGRHGARFKVEALGYLSNRAPQQPLIRAGARASYLSDFLDQPSHSCPISPPP</sequence>
<dbReference type="EMBL" id="CP060122">
    <property type="protein sequence ID" value="QNG48001.1"/>
    <property type="molecule type" value="Genomic_DNA"/>
</dbReference>
<dbReference type="Proteomes" id="UP000515377">
    <property type="component" value="Chromosome"/>
</dbReference>